<evidence type="ECO:0000313" key="1">
    <source>
        <dbReference type="EMBL" id="KHF97256.1"/>
    </source>
</evidence>
<organism evidence="1 2">
    <name type="scientific">Gossypium arboreum</name>
    <name type="common">Tree cotton</name>
    <name type="synonym">Gossypium nanking</name>
    <dbReference type="NCBI Taxonomy" id="29729"/>
    <lineage>
        <taxon>Eukaryota</taxon>
        <taxon>Viridiplantae</taxon>
        <taxon>Streptophyta</taxon>
        <taxon>Embryophyta</taxon>
        <taxon>Tracheophyta</taxon>
        <taxon>Spermatophyta</taxon>
        <taxon>Magnoliopsida</taxon>
        <taxon>eudicotyledons</taxon>
        <taxon>Gunneridae</taxon>
        <taxon>Pentapetalae</taxon>
        <taxon>rosids</taxon>
        <taxon>malvids</taxon>
        <taxon>Malvales</taxon>
        <taxon>Malvaceae</taxon>
        <taxon>Malvoideae</taxon>
        <taxon>Gossypium</taxon>
    </lineage>
</organism>
<accession>A0A0B0MAC6</accession>
<gene>
    <name evidence="1" type="ORF">F383_36730</name>
</gene>
<reference evidence="2" key="1">
    <citation type="submission" date="2014-09" db="EMBL/GenBank/DDBJ databases">
        <authorList>
            <person name="Mudge J."/>
            <person name="Ramaraj T."/>
            <person name="Lindquist I.E."/>
            <person name="Bharti A.K."/>
            <person name="Sundararajan A."/>
            <person name="Cameron C.T."/>
            <person name="Woodward J.E."/>
            <person name="May G.D."/>
            <person name="Brubaker C."/>
            <person name="Broadhvest J."/>
            <person name="Wilkins T.A."/>
        </authorList>
    </citation>
    <scope>NUCLEOTIDE SEQUENCE</scope>
    <source>
        <strain evidence="2">cv. AKA8401</strain>
    </source>
</reference>
<dbReference type="Proteomes" id="UP000032142">
    <property type="component" value="Unassembled WGS sequence"/>
</dbReference>
<evidence type="ECO:0000313" key="2">
    <source>
        <dbReference type="Proteomes" id="UP000032142"/>
    </source>
</evidence>
<comment type="caution">
    <text evidence="1">The sequence shown here is derived from an EMBL/GenBank/DDBJ whole genome shotgun (WGS) entry which is preliminary data.</text>
</comment>
<sequence length="55" mass="6275">MWHMGWHIFSNFPTAVTHGRVLGRLARPSTRPSTWVCVATSKDTWARHKGVWSAV</sequence>
<dbReference type="EMBL" id="JRRC01001055">
    <property type="protein sequence ID" value="KHF97256.1"/>
    <property type="molecule type" value="Genomic_DNA"/>
</dbReference>
<proteinExistence type="predicted"/>
<name>A0A0B0MAC6_GOSAR</name>
<protein>
    <submittedName>
        <fullName evidence="1">Uncharacterized protein</fullName>
    </submittedName>
</protein>
<keyword evidence="2" id="KW-1185">Reference proteome</keyword>
<dbReference type="AlphaFoldDB" id="A0A0B0MAC6"/>